<dbReference type="EMBL" id="CM024806">
    <property type="protein sequence ID" value="KAG8008711.1"/>
    <property type="molecule type" value="Genomic_DNA"/>
</dbReference>
<evidence type="ECO:0000313" key="2">
    <source>
        <dbReference type="Proteomes" id="UP000805704"/>
    </source>
</evidence>
<keyword evidence="2" id="KW-1185">Reference proteome</keyword>
<dbReference type="Proteomes" id="UP000805704">
    <property type="component" value="Chromosome 18"/>
</dbReference>
<gene>
    <name evidence="1" type="ORF">GBF38_010306</name>
</gene>
<feature type="non-terminal residue" evidence="1">
    <location>
        <position position="1"/>
    </location>
</feature>
<organism evidence="1 2">
    <name type="scientific">Nibea albiflora</name>
    <name type="common">Yellow drum</name>
    <name type="synonym">Corvina albiflora</name>
    <dbReference type="NCBI Taxonomy" id="240163"/>
    <lineage>
        <taxon>Eukaryota</taxon>
        <taxon>Metazoa</taxon>
        <taxon>Chordata</taxon>
        <taxon>Craniata</taxon>
        <taxon>Vertebrata</taxon>
        <taxon>Euteleostomi</taxon>
        <taxon>Actinopterygii</taxon>
        <taxon>Neopterygii</taxon>
        <taxon>Teleostei</taxon>
        <taxon>Neoteleostei</taxon>
        <taxon>Acanthomorphata</taxon>
        <taxon>Eupercaria</taxon>
        <taxon>Sciaenidae</taxon>
        <taxon>Nibea</taxon>
    </lineage>
</organism>
<evidence type="ECO:0000313" key="1">
    <source>
        <dbReference type="EMBL" id="KAG8008711.1"/>
    </source>
</evidence>
<proteinExistence type="predicted"/>
<sequence>YDLPQYGSRRKLISPSGLYDEYGEVVVDDDGSYYYSPQESDGEVRRQFQGGRLAPQPAHLQPPRPAPPHGQSRKTPGAPRSQGDQKQPADGGALMNARQKSSSAATRLKAAMRVSALLSSGNKTSGQPPAIHPPWNKARIRPAEEGEGSRDRPEERKGDGAGRGLERGEAGQRDNKGGGRDEAAERGEMETWGRSSRGGVMNNGMRNAAGRGQGVRPEHRGMLPGLPSAGRFDSVDGGMVIDGSYFQTSFEASKPPAVKQRLSESLSLISLARRLQGPARVGDEPWINGKSWDRGEEESRKTYGSIGDMSVSASVSERAAGGDGRRWERELDEESSSSEVWWKGGKRVHDSDSETGSGSKESASECSVSDTSSPTSSVTTERDKTESETETESRGSESERESGLDSEGDGKESSSNGSASSKSGSRSRSSANAKKRRGRDAERNGSSSSDSNGSRRSGLRPKTSRHSHSSQETIEEESEGDEDSGEEEEEEEAKSAGSRKSSSGRRAANRVQSDASDDLSPIIEDTEEEEEGSSQHGGEGDEDEDEEGGFGK</sequence>
<comment type="caution">
    <text evidence="1">The sequence shown here is derived from an EMBL/GenBank/DDBJ whole genome shotgun (WGS) entry which is preliminary data.</text>
</comment>
<name>A0ACB7F303_NIBAL</name>
<reference evidence="1" key="1">
    <citation type="submission" date="2020-04" db="EMBL/GenBank/DDBJ databases">
        <title>A chromosome-scale assembly and high-density genetic map of the yellow drum (Nibea albiflora) genome.</title>
        <authorList>
            <person name="Xu D."/>
            <person name="Zhang W."/>
            <person name="Chen R."/>
            <person name="Tan P."/>
            <person name="Wang L."/>
            <person name="Song H."/>
            <person name="Tian L."/>
            <person name="Zhu Q."/>
            <person name="Wang B."/>
        </authorList>
    </citation>
    <scope>NUCLEOTIDE SEQUENCE</scope>
    <source>
        <strain evidence="1">ZJHYS-2018</strain>
    </source>
</reference>
<protein>
    <submittedName>
        <fullName evidence="1">Uncharacterized protein</fullName>
    </submittedName>
</protein>
<accession>A0ACB7F303</accession>